<proteinExistence type="inferred from homology"/>
<dbReference type="CDD" id="cd06558">
    <property type="entry name" value="crotonase-like"/>
    <property type="match status" value="1"/>
</dbReference>
<dbReference type="InterPro" id="IPR014748">
    <property type="entry name" value="Enoyl-CoA_hydra_C"/>
</dbReference>
<gene>
    <name evidence="3" type="ORF">LVJ94_32885</name>
</gene>
<dbReference type="Pfam" id="PF00378">
    <property type="entry name" value="ECH_1"/>
    <property type="match status" value="1"/>
</dbReference>
<dbReference type="InterPro" id="IPR001753">
    <property type="entry name" value="Enoyl-CoA_hydra/iso"/>
</dbReference>
<evidence type="ECO:0000256" key="2">
    <source>
        <dbReference type="ARBA" id="ARBA00023239"/>
    </source>
</evidence>
<reference evidence="3" key="1">
    <citation type="submission" date="2021-12" db="EMBL/GenBank/DDBJ databases">
        <title>Discovery of the Pendulisporaceae a myxobacterial family with distinct sporulation behavior and unique specialized metabolism.</title>
        <authorList>
            <person name="Garcia R."/>
            <person name="Popoff A."/>
            <person name="Bader C.D."/>
            <person name="Loehr J."/>
            <person name="Walesch S."/>
            <person name="Walt C."/>
            <person name="Boldt J."/>
            <person name="Bunk B."/>
            <person name="Haeckl F.J.F.P.J."/>
            <person name="Gunesch A.P."/>
            <person name="Birkelbach J."/>
            <person name="Nuebel U."/>
            <person name="Pietschmann T."/>
            <person name="Bach T."/>
            <person name="Mueller R."/>
        </authorList>
    </citation>
    <scope>NUCLEOTIDE SEQUENCE</scope>
    <source>
        <strain evidence="3">MSr11367</strain>
    </source>
</reference>
<dbReference type="SUPFAM" id="SSF52096">
    <property type="entry name" value="ClpP/crotonase"/>
    <property type="match status" value="1"/>
</dbReference>
<comment type="similarity">
    <text evidence="1">Belongs to the enoyl-CoA hydratase/isomerase family.</text>
</comment>
<evidence type="ECO:0000313" key="4">
    <source>
        <dbReference type="Proteomes" id="UP001374803"/>
    </source>
</evidence>
<dbReference type="Gene3D" id="1.10.12.10">
    <property type="entry name" value="Lyase 2-enoyl-coa Hydratase, Chain A, domain 2"/>
    <property type="match status" value="1"/>
</dbReference>
<dbReference type="EMBL" id="CP089983">
    <property type="protein sequence ID" value="WXB01701.1"/>
    <property type="molecule type" value="Genomic_DNA"/>
</dbReference>
<accession>A0ABZ2KSN0</accession>
<dbReference type="PANTHER" id="PTHR11941:SF54">
    <property type="entry name" value="ENOYL-COA HYDRATASE, MITOCHONDRIAL"/>
    <property type="match status" value="1"/>
</dbReference>
<organism evidence="3 4">
    <name type="scientific">Pendulispora rubella</name>
    <dbReference type="NCBI Taxonomy" id="2741070"/>
    <lineage>
        <taxon>Bacteria</taxon>
        <taxon>Pseudomonadati</taxon>
        <taxon>Myxococcota</taxon>
        <taxon>Myxococcia</taxon>
        <taxon>Myxococcales</taxon>
        <taxon>Sorangiineae</taxon>
        <taxon>Pendulisporaceae</taxon>
        <taxon>Pendulispora</taxon>
    </lineage>
</organism>
<sequence length="286" mass="30736">MDWPSFWSWVLLTPEPASAASYARPRTRESFLLARAIPNEPVARRSLLKAATVLGGLSTLGLEACAHPSATAGAASAAAIHELTMADTPLASGSKVTVERRGQVVLIGLNRPEIHNRLDPEAFTLLAVVHGDTWNMGHEIDLAADIRIAAANTRYGQDENTHGRFPGGGSTVRFVREAGWGNAMRYMLTGDHWSADEALRMGVVQAVHSTQEAALQAGIEMANKIAACGPLGIQSTLESAHLAIDESDQQALSKLDTQYGALYKTQDFLEGRNAEAEGRPPVYRGR</sequence>
<evidence type="ECO:0000256" key="1">
    <source>
        <dbReference type="ARBA" id="ARBA00005254"/>
    </source>
</evidence>
<dbReference type="PANTHER" id="PTHR11941">
    <property type="entry name" value="ENOYL-COA HYDRATASE-RELATED"/>
    <property type="match status" value="1"/>
</dbReference>
<evidence type="ECO:0000313" key="3">
    <source>
        <dbReference type="EMBL" id="WXB01701.1"/>
    </source>
</evidence>
<dbReference type="InterPro" id="IPR029045">
    <property type="entry name" value="ClpP/crotonase-like_dom_sf"/>
</dbReference>
<protein>
    <submittedName>
        <fullName evidence="3">Enoyl-CoA hydratase-related protein</fullName>
    </submittedName>
</protein>
<keyword evidence="2" id="KW-0456">Lyase</keyword>
<keyword evidence="4" id="KW-1185">Reference proteome</keyword>
<name>A0ABZ2KSN0_9BACT</name>
<dbReference type="Gene3D" id="3.90.226.10">
    <property type="entry name" value="2-enoyl-CoA Hydratase, Chain A, domain 1"/>
    <property type="match status" value="1"/>
</dbReference>
<dbReference type="Proteomes" id="UP001374803">
    <property type="component" value="Chromosome"/>
</dbReference>
<dbReference type="RefSeq" id="WP_394831317.1">
    <property type="nucleotide sequence ID" value="NZ_CP089929.1"/>
</dbReference>